<reference evidence="2" key="1">
    <citation type="submission" date="2020-04" db="EMBL/GenBank/DDBJ databases">
        <authorList>
            <person name="Chiriac C."/>
            <person name="Salcher M."/>
            <person name="Ghai R."/>
            <person name="Kavagutti S V."/>
        </authorList>
    </citation>
    <scope>NUCLEOTIDE SEQUENCE</scope>
</reference>
<feature type="domain" description="PASTA" evidence="1">
    <location>
        <begin position="171"/>
        <end position="249"/>
    </location>
</feature>
<sequence length="321" mass="31748">MATNNNGNLVDSSGNVAVDFAWGNFPIQPNDDRTDGTPVVVVANNATGNKSWSGYSVYPSARLNPAYDSHAIAESDWGGHPGYTASTGNFIVTAASGNGTTVTYTSQNNLSAGDTVNVTGLTTSAFNLSSATVATANALSFTVTNSAGSGVSITGQYGKVESTTAGVSGSGIAYIHVPSVLGQTTAIALDTLQDSGYELANITTATAATNTATQPTGINVTTTSAATVTIAGGTGTWPVGTKVTITAGTGIPTALVGTWTVTGGSGTTLVIAGSGWTVANTGAITPGTQLKGTTGTVKTQSTAANTASVSTTATITVTPWA</sequence>
<gene>
    <name evidence="2" type="ORF">UFOVP27_134</name>
</gene>
<proteinExistence type="predicted"/>
<evidence type="ECO:0000259" key="1">
    <source>
        <dbReference type="PROSITE" id="PS51178"/>
    </source>
</evidence>
<name>A0A6J5KPZ4_9CAUD</name>
<accession>A0A6J5KPZ4</accession>
<dbReference type="EMBL" id="LR796157">
    <property type="protein sequence ID" value="CAB4122259.1"/>
    <property type="molecule type" value="Genomic_DNA"/>
</dbReference>
<organism evidence="2">
    <name type="scientific">uncultured Caudovirales phage</name>
    <dbReference type="NCBI Taxonomy" id="2100421"/>
    <lineage>
        <taxon>Viruses</taxon>
        <taxon>Duplodnaviria</taxon>
        <taxon>Heunggongvirae</taxon>
        <taxon>Uroviricota</taxon>
        <taxon>Caudoviricetes</taxon>
        <taxon>Peduoviridae</taxon>
        <taxon>Maltschvirus</taxon>
        <taxon>Maltschvirus maltsch</taxon>
    </lineage>
</organism>
<dbReference type="PROSITE" id="PS51178">
    <property type="entry name" value="PASTA"/>
    <property type="match status" value="1"/>
</dbReference>
<protein>
    <recommendedName>
        <fullName evidence="1">PASTA domain-containing protein</fullName>
    </recommendedName>
</protein>
<dbReference type="InterPro" id="IPR005543">
    <property type="entry name" value="PASTA_dom"/>
</dbReference>
<evidence type="ECO:0000313" key="2">
    <source>
        <dbReference type="EMBL" id="CAB4122259.1"/>
    </source>
</evidence>